<protein>
    <submittedName>
        <fullName evidence="2">Uncharacterized protein</fullName>
    </submittedName>
</protein>
<dbReference type="EMBL" id="MCFE01000379">
    <property type="protein sequence ID" value="ORX90460.1"/>
    <property type="molecule type" value="Genomic_DNA"/>
</dbReference>
<feature type="region of interest" description="Disordered" evidence="1">
    <location>
        <begin position="225"/>
        <end position="284"/>
    </location>
</feature>
<accession>A0A1Y1XXJ1</accession>
<reference evidence="2 3" key="1">
    <citation type="submission" date="2016-07" db="EMBL/GenBank/DDBJ databases">
        <title>Pervasive Adenine N6-methylation of Active Genes in Fungi.</title>
        <authorList>
            <consortium name="DOE Joint Genome Institute"/>
            <person name="Mondo S.J."/>
            <person name="Dannebaum R.O."/>
            <person name="Kuo R.C."/>
            <person name="Labutti K."/>
            <person name="Haridas S."/>
            <person name="Kuo A."/>
            <person name="Salamov A."/>
            <person name="Ahrendt S.R."/>
            <person name="Lipzen A."/>
            <person name="Sullivan W."/>
            <person name="Andreopoulos W.B."/>
            <person name="Clum A."/>
            <person name="Lindquist E."/>
            <person name="Daum C."/>
            <person name="Ramamoorthy G.K."/>
            <person name="Gryganskyi A."/>
            <person name="Culley D."/>
            <person name="Magnuson J.K."/>
            <person name="James T.Y."/>
            <person name="O'Malley M.A."/>
            <person name="Stajich J.E."/>
            <person name="Spatafora J.W."/>
            <person name="Visel A."/>
            <person name="Grigoriev I.V."/>
        </authorList>
    </citation>
    <scope>NUCLEOTIDE SEQUENCE [LARGE SCALE GENOMIC DNA]</scope>
    <source>
        <strain evidence="2 3">CBS 931.73</strain>
    </source>
</reference>
<evidence type="ECO:0000256" key="1">
    <source>
        <dbReference type="SAM" id="MobiDB-lite"/>
    </source>
</evidence>
<feature type="compositionally biased region" description="Basic and acidic residues" evidence="1">
    <location>
        <begin position="19"/>
        <end position="32"/>
    </location>
</feature>
<gene>
    <name evidence="2" type="ORF">K493DRAFT_58897</name>
</gene>
<feature type="compositionally biased region" description="Low complexity" evidence="1">
    <location>
        <begin position="113"/>
        <end position="124"/>
    </location>
</feature>
<organism evidence="2 3">
    <name type="scientific">Basidiobolus meristosporus CBS 931.73</name>
    <dbReference type="NCBI Taxonomy" id="1314790"/>
    <lineage>
        <taxon>Eukaryota</taxon>
        <taxon>Fungi</taxon>
        <taxon>Fungi incertae sedis</taxon>
        <taxon>Zoopagomycota</taxon>
        <taxon>Entomophthoromycotina</taxon>
        <taxon>Basidiobolomycetes</taxon>
        <taxon>Basidiobolales</taxon>
        <taxon>Basidiobolaceae</taxon>
        <taxon>Basidiobolus</taxon>
    </lineage>
</organism>
<dbReference type="AlphaFoldDB" id="A0A1Y1XXJ1"/>
<sequence length="284" mass="30882">MILALGVELRQAQVQKIQETPERPHLAPDSRKPPRRRSALRTPHSKRPHYSSSLRVGDQEDDSCQGSKLSDGDTLSDESSSAEESSTPLRYITLTRGSSAQRARHDVSTTPYLSAQSSSTSLSTIEAINAKDESPDLHPIEVNCISEAASQPLGREESDASSDTDSQVDIALSTPLTFDEEAEPTHPPTKPVTEPEEPSSPTLGSYNSPPYVTSSLSVFARKRNSVRTEFPAQDRRRSVGSINSAGREQPHPLQHTPAMRRKPLPKTPEIQSTATSQVSGPADL</sequence>
<comment type="caution">
    <text evidence="2">The sequence shown here is derived from an EMBL/GenBank/DDBJ whole genome shotgun (WGS) entry which is preliminary data.</text>
</comment>
<feature type="compositionally biased region" description="Basic residues" evidence="1">
    <location>
        <begin position="33"/>
        <end position="49"/>
    </location>
</feature>
<name>A0A1Y1XXJ1_9FUNG</name>
<evidence type="ECO:0000313" key="2">
    <source>
        <dbReference type="EMBL" id="ORX90460.1"/>
    </source>
</evidence>
<feature type="compositionally biased region" description="Basic and acidic residues" evidence="1">
    <location>
        <begin position="129"/>
        <end position="139"/>
    </location>
</feature>
<feature type="region of interest" description="Disordered" evidence="1">
    <location>
        <begin position="15"/>
        <end position="212"/>
    </location>
</feature>
<feature type="compositionally biased region" description="Polar residues" evidence="1">
    <location>
        <begin position="269"/>
        <end position="284"/>
    </location>
</feature>
<keyword evidence="3" id="KW-1185">Reference proteome</keyword>
<dbReference type="InParanoid" id="A0A1Y1XXJ1"/>
<feature type="compositionally biased region" description="Low complexity" evidence="1">
    <location>
        <begin position="77"/>
        <end position="86"/>
    </location>
</feature>
<evidence type="ECO:0000313" key="3">
    <source>
        <dbReference type="Proteomes" id="UP000193498"/>
    </source>
</evidence>
<feature type="compositionally biased region" description="Polar residues" evidence="1">
    <location>
        <begin position="203"/>
        <end position="212"/>
    </location>
</feature>
<dbReference type="Proteomes" id="UP000193498">
    <property type="component" value="Unassembled WGS sequence"/>
</dbReference>
<proteinExistence type="predicted"/>